<evidence type="ECO:0000256" key="1">
    <source>
        <dbReference type="ARBA" id="ARBA00023122"/>
    </source>
</evidence>
<feature type="domain" description="Cyclic nucleotide-binding" evidence="4">
    <location>
        <begin position="61"/>
        <end position="180"/>
    </location>
</feature>
<protein>
    <submittedName>
        <fullName evidence="6">Cyclic nucleotide-binding/CBS domain-containing protein</fullName>
    </submittedName>
</protein>
<evidence type="ECO:0000259" key="4">
    <source>
        <dbReference type="PROSITE" id="PS50042"/>
    </source>
</evidence>
<feature type="region of interest" description="Disordered" evidence="3">
    <location>
        <begin position="1"/>
        <end position="61"/>
    </location>
</feature>
<evidence type="ECO:0000259" key="5">
    <source>
        <dbReference type="PROSITE" id="PS51371"/>
    </source>
</evidence>
<dbReference type="PROSITE" id="PS51371">
    <property type="entry name" value="CBS"/>
    <property type="match status" value="2"/>
</dbReference>
<dbReference type="SMART" id="SM00100">
    <property type="entry name" value="cNMP"/>
    <property type="match status" value="1"/>
</dbReference>
<dbReference type="CDD" id="cd00038">
    <property type="entry name" value="CAP_ED"/>
    <property type="match status" value="1"/>
</dbReference>
<dbReference type="CDD" id="cd04589">
    <property type="entry name" value="CBS_pair_CAP-ED_NT_Pol-beta-like_DUF294_assoc"/>
    <property type="match status" value="1"/>
</dbReference>
<evidence type="ECO:0000256" key="2">
    <source>
        <dbReference type="PROSITE-ProRule" id="PRU00703"/>
    </source>
</evidence>
<dbReference type="InterPro" id="IPR014710">
    <property type="entry name" value="RmlC-like_jellyroll"/>
</dbReference>
<dbReference type="InterPro" id="IPR046342">
    <property type="entry name" value="CBS_dom_sf"/>
</dbReference>
<dbReference type="Pfam" id="PF03445">
    <property type="entry name" value="DUF294"/>
    <property type="match status" value="1"/>
</dbReference>
<gene>
    <name evidence="6" type="ORF">JHL17_05900</name>
</gene>
<dbReference type="InterPro" id="IPR018490">
    <property type="entry name" value="cNMP-bd_dom_sf"/>
</dbReference>
<dbReference type="Pfam" id="PF00027">
    <property type="entry name" value="cNMP_binding"/>
    <property type="match status" value="1"/>
</dbReference>
<dbReference type="InterPro" id="IPR005105">
    <property type="entry name" value="GlnD_Uridyltrans_N"/>
</dbReference>
<dbReference type="Gene3D" id="3.10.580.10">
    <property type="entry name" value="CBS-domain"/>
    <property type="match status" value="1"/>
</dbReference>
<evidence type="ECO:0000313" key="6">
    <source>
        <dbReference type="EMBL" id="MBK1836940.1"/>
    </source>
</evidence>
<keyword evidence="1 2" id="KW-0129">CBS domain</keyword>
<comment type="caution">
    <text evidence="6">The sequence shown here is derived from an EMBL/GenBank/DDBJ whole genome shotgun (WGS) entry which is preliminary data.</text>
</comment>
<dbReference type="InterPro" id="IPR018821">
    <property type="entry name" value="DUF294_put_nucleoTrafse_sb-bd"/>
</dbReference>
<dbReference type="SUPFAM" id="SSF54631">
    <property type="entry name" value="CBS-domain pair"/>
    <property type="match status" value="1"/>
</dbReference>
<dbReference type="Pfam" id="PF00571">
    <property type="entry name" value="CBS"/>
    <property type="match status" value="2"/>
</dbReference>
<dbReference type="InterPro" id="IPR051257">
    <property type="entry name" value="Diverse_CBS-Domain"/>
</dbReference>
<dbReference type="PANTHER" id="PTHR43080:SF2">
    <property type="entry name" value="CBS DOMAIN-CONTAINING PROTEIN"/>
    <property type="match status" value="1"/>
</dbReference>
<dbReference type="PROSITE" id="PS50042">
    <property type="entry name" value="CNMP_BINDING_3"/>
    <property type="match status" value="1"/>
</dbReference>
<feature type="domain" description="CBS" evidence="5">
    <location>
        <begin position="198"/>
        <end position="261"/>
    </location>
</feature>
<dbReference type="PANTHER" id="PTHR43080">
    <property type="entry name" value="CBS DOMAIN-CONTAINING PROTEIN CBSX3, MITOCHONDRIAL"/>
    <property type="match status" value="1"/>
</dbReference>
<dbReference type="CDD" id="cd05401">
    <property type="entry name" value="NT_GlnE_GlnD_like"/>
    <property type="match status" value="1"/>
</dbReference>
<proteinExistence type="predicted"/>
<dbReference type="InterPro" id="IPR000644">
    <property type="entry name" value="CBS_dom"/>
</dbReference>
<dbReference type="Gene3D" id="2.60.120.10">
    <property type="entry name" value="Jelly Rolls"/>
    <property type="match status" value="1"/>
</dbReference>
<evidence type="ECO:0000256" key="3">
    <source>
        <dbReference type="SAM" id="MobiDB-lite"/>
    </source>
</evidence>
<dbReference type="SMART" id="SM00116">
    <property type="entry name" value="CBS"/>
    <property type="match status" value="2"/>
</dbReference>
<name>A0ABS1F0J9_9PROT</name>
<keyword evidence="7" id="KW-1185">Reference proteome</keyword>
<dbReference type="Proteomes" id="UP000652760">
    <property type="component" value="Unassembled WGS sequence"/>
</dbReference>
<dbReference type="SUPFAM" id="SSF51206">
    <property type="entry name" value="cAMP-binding domain-like"/>
    <property type="match status" value="1"/>
</dbReference>
<dbReference type="InterPro" id="IPR000595">
    <property type="entry name" value="cNMP-bd_dom"/>
</dbReference>
<organism evidence="6 7">
    <name type="scientific">Azospirillum endophyticum</name>
    <dbReference type="NCBI Taxonomy" id="2800326"/>
    <lineage>
        <taxon>Bacteria</taxon>
        <taxon>Pseudomonadati</taxon>
        <taxon>Pseudomonadota</taxon>
        <taxon>Alphaproteobacteria</taxon>
        <taxon>Rhodospirillales</taxon>
        <taxon>Azospirillaceae</taxon>
        <taxon>Azospirillum</taxon>
    </lineage>
</organism>
<reference evidence="7" key="1">
    <citation type="submission" date="2021-01" db="EMBL/GenBank/DDBJ databases">
        <title>Genome public.</title>
        <authorList>
            <person name="Liu C."/>
            <person name="Sun Q."/>
        </authorList>
    </citation>
    <scope>NUCLEOTIDE SEQUENCE [LARGE SCALE GENOMIC DNA]</scope>
    <source>
        <strain evidence="7">YIM B02556</strain>
    </source>
</reference>
<dbReference type="EMBL" id="JAENHM010000021">
    <property type="protein sequence ID" value="MBK1836940.1"/>
    <property type="molecule type" value="Genomic_DNA"/>
</dbReference>
<accession>A0ABS1F0J9</accession>
<feature type="domain" description="CBS" evidence="5">
    <location>
        <begin position="268"/>
        <end position="324"/>
    </location>
</feature>
<dbReference type="Pfam" id="PF10335">
    <property type="entry name" value="DUF294_C"/>
    <property type="match status" value="1"/>
</dbReference>
<evidence type="ECO:0000313" key="7">
    <source>
        <dbReference type="Proteomes" id="UP000652760"/>
    </source>
</evidence>
<sequence length="660" mass="72421">MSHPLPAFRPAGVSWKAPPDPIRRRFFHDRPPRDPAAPQRSPPVQHATPPASPDFDFGRPPFDLLTEGQRTALAGALDIALHPRGAVILSREEPTDSLFVVLRGSVQERRGGEVAVVHGPSDRFGLQALYGTAGGDGTGSRRFIAAEDCVCHLIPRAALEALAGENPEFGSAILGDFAQRMRDLAAVRSNREMAALTMARIRQAHLHPPLFVDAAASLRDAADAMRRNRASSVLVRGEDGRSGILTGTDLRDLVVLDGRPVADPVGPLARYGLVTLDRDDLLFNALVLMTKHAVRRLVVTENGAIVGLLGQSDLLAVLSNHSQVIGLQVEHATDPADLRRASRSIVELIRTLHATGVKVAFIADLVTELNRRIFRKLFELLAPPDLLANSCLIVMGSEGRGEQLLKTDQDNGLILRDGFDCPDLPRIAADFTRHLVEFGYPPCPGNIMVSNPDWTRSLAGYKDALFNWVHRPDEAAQMNLAIFYDAAPVAGDATLLADAKNYLLSRLQDNQMFFTQFARPALSFDTPSGLFAALFERRRAEPVDIKKAGIFPIVHGVRALALERHRAETNTVERIQVLAELGALDRKMAADLVEAFTILSTIRLKARVDLPEEGPEAEPVIDNLVHPDQLSKLDRDQFKDCLALVKSFKELIAHHFRLNH</sequence>